<dbReference type="InterPro" id="IPR007525">
    <property type="entry name" value="FrhB_FdhB_C"/>
</dbReference>
<dbReference type="Pfam" id="PF04422">
    <property type="entry name" value="FrhB_FdhB_N"/>
    <property type="match status" value="1"/>
</dbReference>
<dbReference type="Proteomes" id="UP000182945">
    <property type="component" value="Chromosome"/>
</dbReference>
<dbReference type="EMBL" id="CP017962">
    <property type="protein sequence ID" value="APC49612.1"/>
    <property type="molecule type" value="Genomic_DNA"/>
</dbReference>
<accession>A0AAC9NLJ6</accession>
<name>A0AAC9NLJ6_VIRHA</name>
<feature type="domain" description="Coenzyme F420 hydrogenase/dehydrogenase beta subunit N-terminal" evidence="1">
    <location>
        <begin position="99"/>
        <end position="176"/>
    </location>
</feature>
<evidence type="ECO:0000259" key="2">
    <source>
        <dbReference type="Pfam" id="PF04432"/>
    </source>
</evidence>
<dbReference type="AlphaFoldDB" id="A0AAC9NLJ6"/>
<evidence type="ECO:0000259" key="1">
    <source>
        <dbReference type="Pfam" id="PF04422"/>
    </source>
</evidence>
<evidence type="ECO:0000313" key="3">
    <source>
        <dbReference type="EMBL" id="APC49612.1"/>
    </source>
</evidence>
<organism evidence="3 4">
    <name type="scientific">Virgibacillus halodenitrificans</name>
    <name type="common">Bacillus halodenitrificans</name>
    <dbReference type="NCBI Taxonomy" id="1482"/>
    <lineage>
        <taxon>Bacteria</taxon>
        <taxon>Bacillati</taxon>
        <taxon>Bacillota</taxon>
        <taxon>Bacilli</taxon>
        <taxon>Bacillales</taxon>
        <taxon>Bacillaceae</taxon>
        <taxon>Virgibacillus</taxon>
    </lineage>
</organism>
<dbReference type="PANTHER" id="PTHR31332">
    <property type="entry name" value="7-HYDROXYMETHYL CHLOROPHYLL A REDUCTASE, CHLOROPLASTIC"/>
    <property type="match status" value="1"/>
</dbReference>
<dbReference type="InterPro" id="IPR045220">
    <property type="entry name" value="FRHB/FDHB/HCAR-like"/>
</dbReference>
<dbReference type="KEGG" id="vhl:BME96_16060"/>
<reference evidence="3 4" key="1">
    <citation type="submission" date="2016-11" db="EMBL/GenBank/DDBJ databases">
        <title>Complete genome sequencing of Virgibacillus halodenitrificans PDB-F2.</title>
        <authorList>
            <person name="Sun Z."/>
            <person name="Zhou Y."/>
            <person name="Li H."/>
        </authorList>
    </citation>
    <scope>NUCLEOTIDE SEQUENCE [LARGE SCALE GENOMIC DNA]</scope>
    <source>
        <strain evidence="3 4">PDB-F2</strain>
    </source>
</reference>
<dbReference type="PANTHER" id="PTHR31332:SF0">
    <property type="entry name" value="7-HYDROXYMETHYL CHLOROPHYLL A REDUCTASE, CHLOROPLASTIC"/>
    <property type="match status" value="1"/>
</dbReference>
<dbReference type="GeneID" id="71515928"/>
<dbReference type="InterPro" id="IPR007516">
    <property type="entry name" value="Co_F420_Hydgase/DH_bsu_N"/>
</dbReference>
<dbReference type="Pfam" id="PF04432">
    <property type="entry name" value="FrhB_FdhB_C"/>
    <property type="match status" value="1"/>
</dbReference>
<feature type="domain" description="Coenzyme F420 hydrogenase/dehydrogenase beta subunit C-terminal" evidence="2">
    <location>
        <begin position="185"/>
        <end position="353"/>
    </location>
</feature>
<dbReference type="GO" id="GO:0052592">
    <property type="term" value="F:oxidoreductase activity, acting on CH or CH2 groups, with an iron-sulfur protein as acceptor"/>
    <property type="evidence" value="ECO:0007669"/>
    <property type="project" value="TreeGrafter"/>
</dbReference>
<gene>
    <name evidence="3" type="ORF">BME96_16060</name>
</gene>
<protein>
    <submittedName>
        <fullName evidence="3">Coenzyme F420 hydrogenase</fullName>
    </submittedName>
</protein>
<evidence type="ECO:0000313" key="4">
    <source>
        <dbReference type="Proteomes" id="UP000182945"/>
    </source>
</evidence>
<sequence length="470" mass="53908">MNGKIKELMDTVVKNDYCIGCGLCASLTDSPLTMMLNEDGKYQPYLSDNNHNKDLEISVLSICPFAKNNNKETEIGKKIFEEENNVEFDEYAGYYIKNYAGYVKEEEFRSKGSSGGMGNWIATQLLKNDLVDGIIHVKSSPDDNNLLFDFQISDTVDELLKGAKSKYYPVEMSKVLQFVKENEGRYALIGIPCYIKGVRLLAEQDKIINERIKFFIGLVCGHLKSDMFAKSMGWQLGIEPDKLNGIDFRKKLDDRAANNYGVEVKGEKDGKEVVLISPTKELYTTNWGQGMFKYNACEFCDDVLAETADVTVGDAWLPEYSKDSMGTNVIVVRNAIIQQIFEDNMGDAIHIEELSSEKVYQSQAGGFRHRRDGLSYRLYLKDQNKEWRPNKRVEPSNKHSSKRKRIYEKRTFLSQESFKAYKLAEKNRDFDEFINYMDPLIKNYNKMNAPSIARRVLRKVKRAAKKLIES</sequence>
<proteinExistence type="predicted"/>
<dbReference type="RefSeq" id="WP_071649617.1">
    <property type="nucleotide sequence ID" value="NZ_CP017962.1"/>
</dbReference>